<feature type="transmembrane region" description="Helical" evidence="8">
    <location>
        <begin position="326"/>
        <end position="346"/>
    </location>
</feature>
<dbReference type="Pfam" id="PF03824">
    <property type="entry name" value="NicO"/>
    <property type="match status" value="1"/>
</dbReference>
<evidence type="ECO:0000256" key="5">
    <source>
        <dbReference type="ARBA" id="ARBA00022692"/>
    </source>
</evidence>
<dbReference type="InterPro" id="IPR011541">
    <property type="entry name" value="Ni/Co_transpt_high_affinity"/>
</dbReference>
<evidence type="ECO:0000256" key="6">
    <source>
        <dbReference type="ARBA" id="ARBA00022989"/>
    </source>
</evidence>
<evidence type="ECO:0000256" key="7">
    <source>
        <dbReference type="ARBA" id="ARBA00023136"/>
    </source>
</evidence>
<keyword evidence="6 8" id="KW-1133">Transmembrane helix</keyword>
<dbReference type="EMBL" id="JAKLTQ010000009">
    <property type="protein sequence ID" value="MCG2622889.1"/>
    <property type="molecule type" value="Genomic_DNA"/>
</dbReference>
<dbReference type="PANTHER" id="PTHR31611:SF0">
    <property type="entry name" value="HIGH-AFFINITY NICKEL TRANSPORT PROTEIN NIC1"/>
    <property type="match status" value="1"/>
</dbReference>
<keyword evidence="5 8" id="KW-0812">Transmembrane</keyword>
<dbReference type="Proteomes" id="UP001165368">
    <property type="component" value="Unassembled WGS sequence"/>
</dbReference>
<feature type="transmembrane region" description="Helical" evidence="8">
    <location>
        <begin position="239"/>
        <end position="259"/>
    </location>
</feature>
<feature type="transmembrane region" description="Helical" evidence="8">
    <location>
        <begin position="279"/>
        <end position="306"/>
    </location>
</feature>
<gene>
    <name evidence="9" type="ORF">LVY72_13365</name>
</gene>
<dbReference type="InterPro" id="IPR004688">
    <property type="entry name" value="Ni/Co_transpt"/>
</dbReference>
<evidence type="ECO:0000256" key="2">
    <source>
        <dbReference type="ARBA" id="ARBA00010892"/>
    </source>
</evidence>
<feature type="transmembrane region" description="Helical" evidence="8">
    <location>
        <begin position="139"/>
        <end position="158"/>
    </location>
</feature>
<evidence type="ECO:0000256" key="4">
    <source>
        <dbReference type="ARBA" id="ARBA00022596"/>
    </source>
</evidence>
<reference evidence="9" key="1">
    <citation type="submission" date="2022-01" db="EMBL/GenBank/DDBJ databases">
        <authorList>
            <person name="Jo J.-H."/>
            <person name="Im W.-T."/>
        </authorList>
    </citation>
    <scope>NUCLEOTIDE SEQUENCE</scope>
    <source>
        <strain evidence="9">I2-34</strain>
    </source>
</reference>
<comment type="caution">
    <text evidence="9">The sequence shown here is derived from an EMBL/GenBank/DDBJ whole genome shotgun (WGS) entry which is preliminary data.</text>
</comment>
<protein>
    <recommendedName>
        <fullName evidence="8">Nickel/cobalt efflux system</fullName>
    </recommendedName>
</protein>
<keyword evidence="4" id="KW-0533">Nickel</keyword>
<feature type="transmembrane region" description="Helical" evidence="8">
    <location>
        <begin position="96"/>
        <end position="119"/>
    </location>
</feature>
<keyword evidence="10" id="KW-1185">Reference proteome</keyword>
<dbReference type="PANTHER" id="PTHR31611">
    <property type="entry name" value="HIGH-AFFINITY NICKEL TRANSPORT PROTEIN NIC1"/>
    <property type="match status" value="1"/>
</dbReference>
<evidence type="ECO:0000313" key="10">
    <source>
        <dbReference type="Proteomes" id="UP001165368"/>
    </source>
</evidence>
<comment type="similarity">
    <text evidence="2 8">Belongs to the NiCoT transporter (TC 2.A.52) family.</text>
</comment>
<keyword evidence="7 8" id="KW-0472">Membrane</keyword>
<keyword evidence="3 8" id="KW-0813">Transport</keyword>
<organism evidence="9 10">
    <name type="scientific">Arthrobacter hankyongi</name>
    <dbReference type="NCBI Taxonomy" id="2904801"/>
    <lineage>
        <taxon>Bacteria</taxon>
        <taxon>Bacillati</taxon>
        <taxon>Actinomycetota</taxon>
        <taxon>Actinomycetes</taxon>
        <taxon>Micrococcales</taxon>
        <taxon>Micrococcaceae</taxon>
        <taxon>Arthrobacter</taxon>
    </lineage>
</organism>
<accession>A0ABS9L8S2</accession>
<feature type="transmembrane region" description="Helical" evidence="8">
    <location>
        <begin position="17"/>
        <end position="40"/>
    </location>
</feature>
<feature type="transmembrane region" description="Helical" evidence="8">
    <location>
        <begin position="210"/>
        <end position="233"/>
    </location>
</feature>
<evidence type="ECO:0000313" key="9">
    <source>
        <dbReference type="EMBL" id="MCG2622889.1"/>
    </source>
</evidence>
<evidence type="ECO:0000256" key="1">
    <source>
        <dbReference type="ARBA" id="ARBA00004127"/>
    </source>
</evidence>
<proteinExistence type="inferred from homology"/>
<name>A0ABS9L8S2_9MICC</name>
<dbReference type="RefSeq" id="WP_237821641.1">
    <property type="nucleotide sequence ID" value="NZ_JAKLTQ010000009.1"/>
</dbReference>
<evidence type="ECO:0000256" key="8">
    <source>
        <dbReference type="RuleBase" id="RU362101"/>
    </source>
</evidence>
<sequence>MADSPSGLRTRHQRRSLMLMLLVIVALHVLGWGLFVLAVLPGNYRLGGTHAFGLGVALAAYTLGIRHAFDADHIAAIDNTTRKLVEQHGPARPLGVGFWFALGHSTVVLVAVGLLAGGFNLLAAQLADDQSPFLRAAGLWGALVSGLFLLLLGGTNLASLNNIRKLLAGYQQGTYLQEELEETLRRRGILNRLLAPVVGMVDRPAKMYPVGLLFGLGFDTATTIGLFVIAGGAALTLPWYVVLVLPLLFAAGMVTCDTVDGLLMQRAYQWAFDHPLRRLYYNLVVTSVSVVVAFLVAAVVLFGALSEGLNLTTGPVAWVAGLDLENFGFIVAAAFLLIWAAALAYWKFSAAGQRQSGS</sequence>
<evidence type="ECO:0000256" key="3">
    <source>
        <dbReference type="ARBA" id="ARBA00022448"/>
    </source>
</evidence>
<comment type="subcellular location">
    <subcellularLocation>
        <location evidence="8">Cell membrane</location>
        <topology evidence="8">Multi-pass membrane protein</topology>
    </subcellularLocation>
    <subcellularLocation>
        <location evidence="1">Endomembrane system</location>
        <topology evidence="1">Multi-pass membrane protein</topology>
    </subcellularLocation>
</comment>
<feature type="transmembrane region" description="Helical" evidence="8">
    <location>
        <begin position="46"/>
        <end position="64"/>
    </location>
</feature>